<evidence type="ECO:0000259" key="13">
    <source>
        <dbReference type="PROSITE" id="PS50109"/>
    </source>
</evidence>
<organism evidence="15 16">
    <name type="scientific">Sphingomonas lycopersici</name>
    <dbReference type="NCBI Taxonomy" id="2951807"/>
    <lineage>
        <taxon>Bacteria</taxon>
        <taxon>Pseudomonadati</taxon>
        <taxon>Pseudomonadota</taxon>
        <taxon>Alphaproteobacteria</taxon>
        <taxon>Sphingomonadales</taxon>
        <taxon>Sphingomonadaceae</taxon>
        <taxon>Sphingomonas</taxon>
    </lineage>
</organism>
<evidence type="ECO:0000256" key="6">
    <source>
        <dbReference type="ARBA" id="ARBA00022692"/>
    </source>
</evidence>
<keyword evidence="8 12" id="KW-1133">Transmembrane helix</keyword>
<dbReference type="InterPro" id="IPR036097">
    <property type="entry name" value="HisK_dim/P_sf"/>
</dbReference>
<dbReference type="GO" id="GO:0005886">
    <property type="term" value="C:plasma membrane"/>
    <property type="evidence" value="ECO:0007669"/>
    <property type="project" value="TreeGrafter"/>
</dbReference>
<evidence type="ECO:0000256" key="7">
    <source>
        <dbReference type="ARBA" id="ARBA00022777"/>
    </source>
</evidence>
<evidence type="ECO:0000259" key="14">
    <source>
        <dbReference type="PROSITE" id="PS50885"/>
    </source>
</evidence>
<dbReference type="Gene3D" id="3.30.565.10">
    <property type="entry name" value="Histidine kinase-like ATPase, C-terminal domain"/>
    <property type="match status" value="1"/>
</dbReference>
<feature type="domain" description="HAMP" evidence="14">
    <location>
        <begin position="193"/>
        <end position="244"/>
    </location>
</feature>
<sequence length="457" mass="48001">MRLVPRSLFGRLLGISALTTILALAFAAWSIGHVLERFVIHGLDQQLDAEAQMLARAVRPDGTLDDTRIVNLPAFETRGEGWAWRVESARGQWASGDAIDAPLPLAPALQYRLPGGDGRGPPGPRPGDETASSGEPVHFRQISLPTSAGTVTITTSGPRRVALAPLREALVPLLGSLAFLGLALAFATVAQLRFGLRPLRALRAAVTDVREGRARHVPPRQPEELAPLATELNALIDHNEAQLEHARRHVANLAHGLKTPLAALSIKLSESGRDPDGSLGATVAEVAGRVRHHLGRARAAAPGGARAHTALAPAVADLLTVVRGVHAERAVAARIDVAPALAVAADPQDVDEMIGNLLDNAWRHARSAVAVTAIPSGSSIELTIEDDGPGLTEEAIGEAFVPGRRLDERGDGHGFGLPIAQELAEMSGGSLTLDRSAPLNGLRAILSLPASLRDEPA</sequence>
<keyword evidence="16" id="KW-1185">Reference proteome</keyword>
<evidence type="ECO:0000256" key="2">
    <source>
        <dbReference type="ARBA" id="ARBA00004370"/>
    </source>
</evidence>
<dbReference type="Pfam" id="PF02518">
    <property type="entry name" value="HATPase_c"/>
    <property type="match status" value="1"/>
</dbReference>
<evidence type="ECO:0000256" key="10">
    <source>
        <dbReference type="ARBA" id="ARBA00023136"/>
    </source>
</evidence>
<keyword evidence="9" id="KW-0902">Two-component regulatory system</keyword>
<feature type="domain" description="Histidine kinase" evidence="13">
    <location>
        <begin position="252"/>
        <end position="452"/>
    </location>
</feature>
<evidence type="ECO:0000256" key="11">
    <source>
        <dbReference type="SAM" id="MobiDB-lite"/>
    </source>
</evidence>
<keyword evidence="5" id="KW-0808">Transferase</keyword>
<dbReference type="PROSITE" id="PS50885">
    <property type="entry name" value="HAMP"/>
    <property type="match status" value="1"/>
</dbReference>
<dbReference type="EMBL" id="JANFAV010000032">
    <property type="protein sequence ID" value="MCW6537740.1"/>
    <property type="molecule type" value="Genomic_DNA"/>
</dbReference>
<evidence type="ECO:0000256" key="5">
    <source>
        <dbReference type="ARBA" id="ARBA00022679"/>
    </source>
</evidence>
<evidence type="ECO:0000313" key="15">
    <source>
        <dbReference type="EMBL" id="MCW6537740.1"/>
    </source>
</evidence>
<dbReference type="InterPro" id="IPR050428">
    <property type="entry name" value="TCS_sensor_his_kinase"/>
</dbReference>
<dbReference type="PRINTS" id="PR00344">
    <property type="entry name" value="BCTRLSENSOR"/>
</dbReference>
<evidence type="ECO:0000256" key="4">
    <source>
        <dbReference type="ARBA" id="ARBA00022553"/>
    </source>
</evidence>
<comment type="subcellular location">
    <subcellularLocation>
        <location evidence="2">Membrane</location>
    </subcellularLocation>
</comment>
<dbReference type="PROSITE" id="PS50109">
    <property type="entry name" value="HIS_KIN"/>
    <property type="match status" value="1"/>
</dbReference>
<keyword evidence="7 15" id="KW-0418">Kinase</keyword>
<dbReference type="RefSeq" id="WP_265271944.1">
    <property type="nucleotide sequence ID" value="NZ_JANFAV010000032.1"/>
</dbReference>
<keyword evidence="6 12" id="KW-0812">Transmembrane</keyword>
<dbReference type="GO" id="GO:0000155">
    <property type="term" value="F:phosphorelay sensor kinase activity"/>
    <property type="evidence" value="ECO:0007669"/>
    <property type="project" value="InterPro"/>
</dbReference>
<comment type="catalytic activity">
    <reaction evidence="1">
        <text>ATP + protein L-histidine = ADP + protein N-phospho-L-histidine.</text>
        <dbReference type="EC" id="2.7.13.3"/>
    </reaction>
</comment>
<comment type="caution">
    <text evidence="15">The sequence shown here is derived from an EMBL/GenBank/DDBJ whole genome shotgun (WGS) entry which is preliminary data.</text>
</comment>
<evidence type="ECO:0000256" key="8">
    <source>
        <dbReference type="ARBA" id="ARBA00022989"/>
    </source>
</evidence>
<name>A0AA42CSG8_9SPHN</name>
<gene>
    <name evidence="15" type="ORF">NEE01_23445</name>
</gene>
<dbReference type="InterPro" id="IPR003594">
    <property type="entry name" value="HATPase_dom"/>
</dbReference>
<dbReference type="AlphaFoldDB" id="A0AA42CSG8"/>
<evidence type="ECO:0000313" key="16">
    <source>
        <dbReference type="Proteomes" id="UP001165565"/>
    </source>
</evidence>
<proteinExistence type="predicted"/>
<evidence type="ECO:0000256" key="1">
    <source>
        <dbReference type="ARBA" id="ARBA00000085"/>
    </source>
</evidence>
<dbReference type="SUPFAM" id="SSF47384">
    <property type="entry name" value="Homodimeric domain of signal transducing histidine kinase"/>
    <property type="match status" value="1"/>
</dbReference>
<dbReference type="SUPFAM" id="SSF55874">
    <property type="entry name" value="ATPase domain of HSP90 chaperone/DNA topoisomerase II/histidine kinase"/>
    <property type="match status" value="1"/>
</dbReference>
<dbReference type="InterPro" id="IPR003660">
    <property type="entry name" value="HAMP_dom"/>
</dbReference>
<accession>A0AA42CSG8</accession>
<dbReference type="InterPro" id="IPR005467">
    <property type="entry name" value="His_kinase_dom"/>
</dbReference>
<protein>
    <recommendedName>
        <fullName evidence="3">histidine kinase</fullName>
        <ecNumber evidence="3">2.7.13.3</ecNumber>
    </recommendedName>
</protein>
<dbReference type="Gene3D" id="1.10.287.130">
    <property type="match status" value="1"/>
</dbReference>
<evidence type="ECO:0000256" key="12">
    <source>
        <dbReference type="SAM" id="Phobius"/>
    </source>
</evidence>
<dbReference type="PANTHER" id="PTHR45436:SF5">
    <property type="entry name" value="SENSOR HISTIDINE KINASE TRCS"/>
    <property type="match status" value="1"/>
</dbReference>
<evidence type="ECO:0000256" key="3">
    <source>
        <dbReference type="ARBA" id="ARBA00012438"/>
    </source>
</evidence>
<feature type="transmembrane region" description="Helical" evidence="12">
    <location>
        <begin position="169"/>
        <end position="190"/>
    </location>
</feature>
<feature type="region of interest" description="Disordered" evidence="11">
    <location>
        <begin position="112"/>
        <end position="135"/>
    </location>
</feature>
<dbReference type="EC" id="2.7.13.3" evidence="3"/>
<keyword evidence="4" id="KW-0597">Phosphoprotein</keyword>
<evidence type="ECO:0000256" key="9">
    <source>
        <dbReference type="ARBA" id="ARBA00023012"/>
    </source>
</evidence>
<dbReference type="PANTHER" id="PTHR45436">
    <property type="entry name" value="SENSOR HISTIDINE KINASE YKOH"/>
    <property type="match status" value="1"/>
</dbReference>
<dbReference type="Proteomes" id="UP001165565">
    <property type="component" value="Unassembled WGS sequence"/>
</dbReference>
<reference evidence="15" key="1">
    <citation type="submission" date="2022-06" db="EMBL/GenBank/DDBJ databases">
        <title>Sphingomonas sp. nov. isolated from rhizosphere soil of tomato.</title>
        <authorList>
            <person name="Dong H."/>
            <person name="Gao R."/>
        </authorList>
    </citation>
    <scope>NUCLEOTIDE SEQUENCE</scope>
    <source>
        <strain evidence="15">MMSM24</strain>
    </source>
</reference>
<dbReference type="InterPro" id="IPR004358">
    <property type="entry name" value="Sig_transdc_His_kin-like_C"/>
</dbReference>
<keyword evidence="10 12" id="KW-0472">Membrane</keyword>
<dbReference type="InterPro" id="IPR036890">
    <property type="entry name" value="HATPase_C_sf"/>
</dbReference>
<dbReference type="SMART" id="SM00387">
    <property type="entry name" value="HATPase_c"/>
    <property type="match status" value="1"/>
</dbReference>